<dbReference type="InterPro" id="IPR012337">
    <property type="entry name" value="RNaseH-like_sf"/>
</dbReference>
<evidence type="ECO:0000313" key="3">
    <source>
        <dbReference type="EMBL" id="CAI4017003.1"/>
    </source>
</evidence>
<feature type="region of interest" description="Disordered" evidence="1">
    <location>
        <begin position="370"/>
        <end position="389"/>
    </location>
</feature>
<gene>
    <name evidence="3" type="ORF">C1SCF055_LOCUS41681</name>
</gene>
<dbReference type="InterPro" id="IPR036397">
    <property type="entry name" value="RNaseH_sf"/>
</dbReference>
<name>A0A9P1DVU9_9DINO</name>
<dbReference type="SUPFAM" id="SSF53098">
    <property type="entry name" value="Ribonuclease H-like"/>
    <property type="match status" value="1"/>
</dbReference>
<dbReference type="InterPro" id="IPR036691">
    <property type="entry name" value="Endo/exonu/phosph_ase_sf"/>
</dbReference>
<dbReference type="EMBL" id="CAMXCT010006614">
    <property type="protein sequence ID" value="CAI4017003.1"/>
    <property type="molecule type" value="Genomic_DNA"/>
</dbReference>
<accession>A0A9P1DVU9</accession>
<organism evidence="3">
    <name type="scientific">Cladocopium goreaui</name>
    <dbReference type="NCBI Taxonomy" id="2562237"/>
    <lineage>
        <taxon>Eukaryota</taxon>
        <taxon>Sar</taxon>
        <taxon>Alveolata</taxon>
        <taxon>Dinophyceae</taxon>
        <taxon>Suessiales</taxon>
        <taxon>Symbiodiniaceae</taxon>
        <taxon>Cladocopium</taxon>
    </lineage>
</organism>
<protein>
    <submittedName>
        <fullName evidence="5">Reverse transcriptase domain-containing protein</fullName>
    </submittedName>
</protein>
<dbReference type="AlphaFoldDB" id="A0A9P1DVU9"/>
<reference evidence="3" key="1">
    <citation type="submission" date="2022-10" db="EMBL/GenBank/DDBJ databases">
        <authorList>
            <person name="Chen Y."/>
            <person name="Dougan E. K."/>
            <person name="Chan C."/>
            <person name="Rhodes N."/>
            <person name="Thang M."/>
        </authorList>
    </citation>
    <scope>NUCLEOTIDE SEQUENCE</scope>
</reference>
<dbReference type="Proteomes" id="UP001152797">
    <property type="component" value="Unassembled WGS sequence"/>
</dbReference>
<dbReference type="PROSITE" id="PS50879">
    <property type="entry name" value="RNASE_H_1"/>
    <property type="match status" value="1"/>
</dbReference>
<evidence type="ECO:0000313" key="6">
    <source>
        <dbReference type="Proteomes" id="UP001152797"/>
    </source>
</evidence>
<dbReference type="GO" id="GO:0003676">
    <property type="term" value="F:nucleic acid binding"/>
    <property type="evidence" value="ECO:0007669"/>
    <property type="project" value="InterPro"/>
</dbReference>
<dbReference type="InterPro" id="IPR002156">
    <property type="entry name" value="RNaseH_domain"/>
</dbReference>
<dbReference type="EMBL" id="CAMXCT030006614">
    <property type="protein sequence ID" value="CAL4804315.1"/>
    <property type="molecule type" value="Genomic_DNA"/>
</dbReference>
<evidence type="ECO:0000313" key="5">
    <source>
        <dbReference type="EMBL" id="CAL4804315.1"/>
    </source>
</evidence>
<evidence type="ECO:0000256" key="1">
    <source>
        <dbReference type="SAM" id="MobiDB-lite"/>
    </source>
</evidence>
<sequence length="1273" mass="142669">MGAAIQLPFVEHTVPSAASSDDRESQSGALDWQGTTLSFEVHGNQMHHSIWSLGHRFGEAQHPGPHQSLVLGCTNGGLRNKEALAVAQGPGIWTYSETHLSSITQVSSGKALKHAARQENRLLRPFFSAPAPLRSRSDWAGTWTGVVCTSDFCSKQLQVEWPPDLWNSGRVLATQHQIGTHSITVVSLYGLPRGPTWPRAATIMNDILAFISKTFVFGHSGLVAICGDFNFSPHELEHFNIWRSAGWCSAQELATTRWDHVWTPTCKGATERDIIWLSPAAASLCTGLHIEDVFCDHSSISVTLDLAEAPTTVLTWPRPQEINWEQVDVAGWHAHCSDCTMEVDPDSTVHMTNFAQHFENSLNGYVGQPGSDLQSAQKGRSKRLKPAKQTLQPTTCRASRPGEVALTQDLVGTAVLQWFRQLRRIQSYCHSIKAGRLHNEAVVYRAELWTSIKRASGFQHGFAYWWDQQEFFHAVGPLPLHPPGAAIAKRIYEAFHHAFRAFERWHLAQKNRLIQTKYEKATQAIFKDLRDPSPDQIDSLWTSKAYQVIAVREESKAVLLDDGIRPLPGSTWYHNGCGLTVDGYIDEMLVFKHLPLTSDVGFAEGDPLSVPAMAILDWALHVYQSQYAPLTRTMSFVDNISMLSRQVMTLVWAFFSLHAFLELWGLEIDLDKSYSWSTTPQTRAQLAPLGLRVVEDVSELGGSLTFSSAARVRIFLKRGAKLEQKWARLRISKAPLAQKLMVLPMVFWASALHGALGCIFAESHLHHLRKKAVAALGLKTGGSNPLLRLTLAQPHTADPGFYHLRHCIFDFRRICSKTPDLTVQWRQFMRLYSGRKLPGPFYKIVELFSQIGWSIVVPPFFTDHDGFVHNLYDVPNSTLDALLFDAWLQHVAVQVQHRRTMHDLCGIDPELTLLDRAHMTALELGRTMALQCGAFLSDWHQAKFDPAKQQICQLCLVPNTQRHWFVCPHFDNVRTEIMEPFNWISEIPDCTVSHLLVPRNPYAVEFKSYFLSLEDATGSFHSEPGEGLQNLFSDGSFFPGIPKIAGVGAWSLVNATSGQVIGAGPLHGLTQSIARAELCGALAAIKWVAHFQTMACLWCDSKHVVDGLQALLDGRWTTQDSICENHDLWQQAEAMLADIPDGHFQVNWTPSHLDFVQCESTWEEWLATWNAIADSLAVSVNEARSYEYNDLQYKAQQRSALWSERLRLIRKFFWTVADSKARDEEVIDLTASEVRQSLGNPLTWRGRSETRDIGGDCTACTCLLCMAATQSSP</sequence>
<comment type="caution">
    <text evidence="3">The sequence shown here is derived from an EMBL/GenBank/DDBJ whole genome shotgun (WGS) entry which is preliminary data.</text>
</comment>
<keyword evidence="5" id="KW-0808">Transferase</keyword>
<keyword evidence="5" id="KW-0695">RNA-directed DNA polymerase</keyword>
<dbReference type="Gene3D" id="3.30.420.10">
    <property type="entry name" value="Ribonuclease H-like superfamily/Ribonuclease H"/>
    <property type="match status" value="1"/>
</dbReference>
<keyword evidence="6" id="KW-1185">Reference proteome</keyword>
<dbReference type="EMBL" id="CAMXCT020006614">
    <property type="protein sequence ID" value="CAL1170378.1"/>
    <property type="molecule type" value="Genomic_DNA"/>
</dbReference>
<proteinExistence type="predicted"/>
<dbReference type="Gene3D" id="3.60.10.10">
    <property type="entry name" value="Endonuclease/exonuclease/phosphatase"/>
    <property type="match status" value="1"/>
</dbReference>
<evidence type="ECO:0000313" key="4">
    <source>
        <dbReference type="EMBL" id="CAL1170378.1"/>
    </source>
</evidence>
<dbReference type="GO" id="GO:0003964">
    <property type="term" value="F:RNA-directed DNA polymerase activity"/>
    <property type="evidence" value="ECO:0007669"/>
    <property type="project" value="UniProtKB-KW"/>
</dbReference>
<keyword evidence="5" id="KW-0548">Nucleotidyltransferase</keyword>
<reference evidence="4" key="2">
    <citation type="submission" date="2024-04" db="EMBL/GenBank/DDBJ databases">
        <authorList>
            <person name="Chen Y."/>
            <person name="Shah S."/>
            <person name="Dougan E. K."/>
            <person name="Thang M."/>
            <person name="Chan C."/>
        </authorList>
    </citation>
    <scope>NUCLEOTIDE SEQUENCE [LARGE SCALE GENOMIC DNA]</scope>
</reference>
<evidence type="ECO:0000259" key="2">
    <source>
        <dbReference type="PROSITE" id="PS50879"/>
    </source>
</evidence>
<dbReference type="SUPFAM" id="SSF56219">
    <property type="entry name" value="DNase I-like"/>
    <property type="match status" value="1"/>
</dbReference>
<feature type="domain" description="RNase H type-1" evidence="2">
    <location>
        <begin position="1025"/>
        <end position="1182"/>
    </location>
</feature>
<dbReference type="GO" id="GO:0004523">
    <property type="term" value="F:RNA-DNA hybrid ribonuclease activity"/>
    <property type="evidence" value="ECO:0007669"/>
    <property type="project" value="InterPro"/>
</dbReference>
<dbReference type="OrthoDB" id="407509at2759"/>